<sequence length="160" mass="17539">MTSIADRASAAHRYAERLARHLPAPACTAADIARTTVRLAVLLGIDPEHVRPAWPWQRAARTTRPYPLTLHVTDCAEGAEYVFRYRDPLYPDESFLLLGLCPLCAGPVPCADIRDLAELGTYLARAPLPLPEDGRPPADYPDEFDADPGHGPACPFREPA</sequence>
<dbReference type="RefSeq" id="WP_136729584.1">
    <property type="nucleotide sequence ID" value="NZ_SUMC01000090.1"/>
</dbReference>
<comment type="caution">
    <text evidence="2">The sequence shown here is derived from an EMBL/GenBank/DDBJ whole genome shotgun (WGS) entry which is preliminary data.</text>
</comment>
<dbReference type="EMBL" id="SUMC01000090">
    <property type="protein sequence ID" value="TKA00101.1"/>
    <property type="molecule type" value="Genomic_DNA"/>
</dbReference>
<dbReference type="AlphaFoldDB" id="A0A4U0RZ46"/>
<dbReference type="Proteomes" id="UP000305778">
    <property type="component" value="Unassembled WGS sequence"/>
</dbReference>
<evidence type="ECO:0000313" key="3">
    <source>
        <dbReference type="Proteomes" id="UP000305778"/>
    </source>
</evidence>
<evidence type="ECO:0000313" key="2">
    <source>
        <dbReference type="EMBL" id="TKA00101.1"/>
    </source>
</evidence>
<feature type="region of interest" description="Disordered" evidence="1">
    <location>
        <begin position="128"/>
        <end position="160"/>
    </location>
</feature>
<dbReference type="OrthoDB" id="4194155at2"/>
<accession>A0A4U0RZ46</accession>
<reference evidence="2 3" key="1">
    <citation type="submission" date="2019-04" db="EMBL/GenBank/DDBJ databases">
        <title>Streptomyces oryziradicis sp. nov., a novel actinomycete isolated from rhizosphere soil of rice (Oryza sativa L.).</title>
        <authorList>
            <person name="Li C."/>
        </authorList>
    </citation>
    <scope>NUCLEOTIDE SEQUENCE [LARGE SCALE GENOMIC DNA]</scope>
    <source>
        <strain evidence="2 3">NEAU-C40</strain>
    </source>
</reference>
<gene>
    <name evidence="2" type="ORF">FCI23_43515</name>
</gene>
<protein>
    <submittedName>
        <fullName evidence="2">Uncharacterized protein</fullName>
    </submittedName>
</protein>
<proteinExistence type="predicted"/>
<evidence type="ECO:0000256" key="1">
    <source>
        <dbReference type="SAM" id="MobiDB-lite"/>
    </source>
</evidence>
<organism evidence="2 3">
    <name type="scientific">Actinacidiphila oryziradicis</name>
    <dbReference type="NCBI Taxonomy" id="2571141"/>
    <lineage>
        <taxon>Bacteria</taxon>
        <taxon>Bacillati</taxon>
        <taxon>Actinomycetota</taxon>
        <taxon>Actinomycetes</taxon>
        <taxon>Kitasatosporales</taxon>
        <taxon>Streptomycetaceae</taxon>
        <taxon>Actinacidiphila</taxon>
    </lineage>
</organism>
<name>A0A4U0RZ46_9ACTN</name>
<keyword evidence="3" id="KW-1185">Reference proteome</keyword>